<keyword evidence="9" id="KW-1002">Plastid outer membrane</keyword>
<comment type="cofactor">
    <cofactor evidence="1">
        <name>Mg(2+)</name>
        <dbReference type="ChEBI" id="CHEBI:18420"/>
    </cofactor>
</comment>
<protein>
    <recommendedName>
        <fullName evidence="17">G domain-containing protein</fullName>
    </recommendedName>
</protein>
<organism evidence="18">
    <name type="scientific">Amphimedon queenslandica</name>
    <name type="common">Sponge</name>
    <dbReference type="NCBI Taxonomy" id="400682"/>
    <lineage>
        <taxon>Eukaryota</taxon>
        <taxon>Metazoa</taxon>
        <taxon>Porifera</taxon>
        <taxon>Demospongiae</taxon>
        <taxon>Heteroscleromorpha</taxon>
        <taxon>Haplosclerida</taxon>
        <taxon>Niphatidae</taxon>
        <taxon>Amphimedon</taxon>
    </lineage>
</organism>
<dbReference type="EnsemblMetazoa" id="Aqu2.1.18623_001">
    <property type="protein sequence ID" value="Aqu2.1.18623_001"/>
    <property type="gene ID" value="Aqu2.1.18623"/>
</dbReference>
<dbReference type="OrthoDB" id="25620at2759"/>
<evidence type="ECO:0000256" key="4">
    <source>
        <dbReference type="ARBA" id="ARBA00022528"/>
    </source>
</evidence>
<name>A0A1X7TUA5_AMPQE</name>
<accession>A0A1X7TUA5</accession>
<evidence type="ECO:0000256" key="16">
    <source>
        <dbReference type="SAM" id="Phobius"/>
    </source>
</evidence>
<reference evidence="18" key="1">
    <citation type="submission" date="2017-05" db="UniProtKB">
        <authorList>
            <consortium name="EnsemblMetazoa"/>
        </authorList>
    </citation>
    <scope>IDENTIFICATION</scope>
</reference>
<dbReference type="GO" id="GO:0015031">
    <property type="term" value="P:protein transport"/>
    <property type="evidence" value="ECO:0007669"/>
    <property type="project" value="UniProtKB-KW"/>
</dbReference>
<dbReference type="SUPFAM" id="SSF52540">
    <property type="entry name" value="P-loop containing nucleoside triphosphate hydrolases"/>
    <property type="match status" value="1"/>
</dbReference>
<evidence type="ECO:0000256" key="9">
    <source>
        <dbReference type="ARBA" id="ARBA00022805"/>
    </source>
</evidence>
<dbReference type="PANTHER" id="PTHR10903:SF135">
    <property type="entry name" value="TRANSLOCASE OF CHLOROPLAST 120, CHLOROPLASTIC-RELATED"/>
    <property type="match status" value="1"/>
</dbReference>
<evidence type="ECO:0000256" key="10">
    <source>
        <dbReference type="ARBA" id="ARBA00022842"/>
    </source>
</evidence>
<dbReference type="PANTHER" id="PTHR10903">
    <property type="entry name" value="GTPASE, IMAP FAMILY MEMBER-RELATED"/>
    <property type="match status" value="1"/>
</dbReference>
<evidence type="ECO:0000256" key="13">
    <source>
        <dbReference type="ARBA" id="ARBA00023136"/>
    </source>
</evidence>
<feature type="compositionally biased region" description="Acidic residues" evidence="15">
    <location>
        <begin position="7"/>
        <end position="16"/>
    </location>
</feature>
<evidence type="ECO:0000256" key="6">
    <source>
        <dbReference type="ARBA" id="ARBA00022692"/>
    </source>
</evidence>
<dbReference type="InParanoid" id="A0A1X7TUA5"/>
<evidence type="ECO:0000256" key="14">
    <source>
        <dbReference type="ARBA" id="ARBA00024013"/>
    </source>
</evidence>
<feature type="transmembrane region" description="Helical" evidence="16">
    <location>
        <begin position="320"/>
        <end position="340"/>
    </location>
</feature>
<dbReference type="Gene3D" id="3.40.50.300">
    <property type="entry name" value="P-loop containing nucleotide triphosphate hydrolases"/>
    <property type="match status" value="1"/>
</dbReference>
<evidence type="ECO:0000256" key="12">
    <source>
        <dbReference type="ARBA" id="ARBA00022989"/>
    </source>
</evidence>
<keyword evidence="3" id="KW-0813">Transport</keyword>
<sequence length="342" mass="37022">MATPLDDAVEAEEDDSSMQLSQDPSENLTPEMEERTEALYSRRDPVNIVVVGPAGVGKSTLINAMFGKEIAEVGRGAESVTSNVRAYEEKHMGIKMRFYDTVGFSDTKGRSEYDILLDIAEHGKFDLILICSKLENRADRTMFMELASVLNEDMWKSAIVVLTFANIFIQLENVKKSNDLEGEIRRRIDEHKASVKIQISKELPYCIAGLKDQKQLPTTEDWLRTLWHMCINHCSDERRPLLKDYEENIEAGTLGPANGAFNGGLGAHGPAIEGPGALGPRNGNGQRPVVNADVALIGAASIGAGIGATVGSVIPVAGPAIGAIVGGGFIGLLLAFLRCLRK</sequence>
<dbReference type="InterPro" id="IPR045058">
    <property type="entry name" value="GIMA/IAN/Toc"/>
</dbReference>
<keyword evidence="10" id="KW-0460">Magnesium</keyword>
<keyword evidence="11" id="KW-0653">Protein transport</keyword>
<dbReference type="AlphaFoldDB" id="A0A1X7TUA5"/>
<evidence type="ECO:0000259" key="17">
    <source>
        <dbReference type="Pfam" id="PF01926"/>
    </source>
</evidence>
<evidence type="ECO:0000256" key="2">
    <source>
        <dbReference type="ARBA" id="ARBA00004167"/>
    </source>
</evidence>
<dbReference type="InterPro" id="IPR006073">
    <property type="entry name" value="GTP-bd"/>
</dbReference>
<keyword evidence="4" id="KW-0150">Chloroplast</keyword>
<feature type="compositionally biased region" description="Polar residues" evidence="15">
    <location>
        <begin position="17"/>
        <end position="28"/>
    </location>
</feature>
<evidence type="ECO:0000256" key="8">
    <source>
        <dbReference type="ARBA" id="ARBA00022801"/>
    </source>
</evidence>
<dbReference type="InterPro" id="IPR027417">
    <property type="entry name" value="P-loop_NTPase"/>
</dbReference>
<evidence type="ECO:0000313" key="18">
    <source>
        <dbReference type="EnsemblMetazoa" id="Aqu2.1.18623_001"/>
    </source>
</evidence>
<evidence type="ECO:0000256" key="15">
    <source>
        <dbReference type="SAM" id="MobiDB-lite"/>
    </source>
</evidence>
<keyword evidence="8" id="KW-0378">Hydrolase</keyword>
<dbReference type="GO" id="GO:0016020">
    <property type="term" value="C:membrane"/>
    <property type="evidence" value="ECO:0007669"/>
    <property type="project" value="UniProtKB-SubCell"/>
</dbReference>
<dbReference type="Pfam" id="PF01926">
    <property type="entry name" value="MMR_HSR1"/>
    <property type="match status" value="1"/>
</dbReference>
<keyword evidence="5" id="KW-0934">Plastid</keyword>
<evidence type="ECO:0000256" key="7">
    <source>
        <dbReference type="ARBA" id="ARBA00022723"/>
    </source>
</evidence>
<evidence type="ECO:0000256" key="3">
    <source>
        <dbReference type="ARBA" id="ARBA00022448"/>
    </source>
</evidence>
<dbReference type="GO" id="GO:0005525">
    <property type="term" value="F:GTP binding"/>
    <property type="evidence" value="ECO:0007669"/>
    <property type="project" value="InterPro"/>
</dbReference>
<feature type="region of interest" description="Disordered" evidence="15">
    <location>
        <begin position="1"/>
        <end position="31"/>
    </location>
</feature>
<feature type="transmembrane region" description="Helical" evidence="16">
    <location>
        <begin position="294"/>
        <end position="314"/>
    </location>
</feature>
<dbReference type="GO" id="GO:0046872">
    <property type="term" value="F:metal ion binding"/>
    <property type="evidence" value="ECO:0007669"/>
    <property type="project" value="UniProtKB-KW"/>
</dbReference>
<proteinExistence type="predicted"/>
<evidence type="ECO:0000256" key="1">
    <source>
        <dbReference type="ARBA" id="ARBA00001946"/>
    </source>
</evidence>
<keyword evidence="12 16" id="KW-1133">Transmembrane helix</keyword>
<keyword evidence="13 16" id="KW-0472">Membrane</keyword>
<dbReference type="GO" id="GO:0016787">
    <property type="term" value="F:hydrolase activity"/>
    <property type="evidence" value="ECO:0007669"/>
    <property type="project" value="UniProtKB-KW"/>
</dbReference>
<feature type="domain" description="G" evidence="17">
    <location>
        <begin position="48"/>
        <end position="161"/>
    </location>
</feature>
<evidence type="ECO:0000256" key="11">
    <source>
        <dbReference type="ARBA" id="ARBA00022927"/>
    </source>
</evidence>
<keyword evidence="7" id="KW-0479">Metal-binding</keyword>
<comment type="subcellular location">
    <subcellularLocation>
        <location evidence="2">Membrane</location>
        <topology evidence="2">Single-pass membrane protein</topology>
    </subcellularLocation>
    <subcellularLocation>
        <location evidence="14">Plastid</location>
        <location evidence="14">Chloroplast outer membrane</location>
    </subcellularLocation>
</comment>
<keyword evidence="6 16" id="KW-0812">Transmembrane</keyword>
<evidence type="ECO:0000256" key="5">
    <source>
        <dbReference type="ARBA" id="ARBA00022640"/>
    </source>
</evidence>